<dbReference type="EMBL" id="AP024145">
    <property type="protein sequence ID" value="BCM83604.1"/>
    <property type="molecule type" value="Genomic_DNA"/>
</dbReference>
<evidence type="ECO:0000313" key="1">
    <source>
        <dbReference type="EMBL" id="BCM83604.1"/>
    </source>
</evidence>
<evidence type="ECO:0000313" key="2">
    <source>
        <dbReference type="Proteomes" id="UP000663508"/>
    </source>
</evidence>
<organism evidence="1 2">
    <name type="scientific">Methylobacterium indicum</name>
    <dbReference type="NCBI Taxonomy" id="1775910"/>
    <lineage>
        <taxon>Bacteria</taxon>
        <taxon>Pseudomonadati</taxon>
        <taxon>Pseudomonadota</taxon>
        <taxon>Alphaproteobacteria</taxon>
        <taxon>Hyphomicrobiales</taxon>
        <taxon>Methylobacteriaceae</taxon>
        <taxon>Methylobacterium</taxon>
    </lineage>
</organism>
<sequence length="198" mass="21703">MATEIRFAFDGASFSRRAREYVRGILRPALQQAADYLGAYARLRLMAATQVYLDDPIQWTVNAFAYRRGDGGQPSTVVFVRESQAAYLGLEVRGGVRHAGDYATTRDGPLVPGRDATLDENGNLPRDAVAEALAAGARWARLTPGKPAALVLPGRDRLQVLAVIVEETTYRPRFPFNDIVRDAVLAKAPEALAKHLPR</sequence>
<reference evidence="1" key="1">
    <citation type="submission" date="2020-11" db="EMBL/GenBank/DDBJ databases">
        <title>Complete genome sequence of a novel pathogenic Methylobacterium strain isolated from rice in Vietnam.</title>
        <authorList>
            <person name="Lai K."/>
            <person name="Okazaki S."/>
            <person name="Higashi K."/>
            <person name="Mori H."/>
            <person name="Toyoda A."/>
            <person name="Kurokawa K."/>
        </authorList>
    </citation>
    <scope>NUCLEOTIDE SEQUENCE</scope>
    <source>
        <strain evidence="1">VL1</strain>
    </source>
</reference>
<protein>
    <submittedName>
        <fullName evidence="1">Uncharacterized protein</fullName>
    </submittedName>
</protein>
<proteinExistence type="predicted"/>
<dbReference type="AlphaFoldDB" id="A0A8H8WST1"/>
<gene>
    <name evidence="1" type="ORF">mvi_20650</name>
</gene>
<dbReference type="RefSeq" id="WP_207182626.1">
    <property type="nucleotide sequence ID" value="NZ_AP024145.1"/>
</dbReference>
<dbReference type="Proteomes" id="UP000663508">
    <property type="component" value="Chromosome"/>
</dbReference>
<name>A0A8H8WST1_9HYPH</name>
<dbReference type="KEGG" id="mind:mvi_20650"/>
<accession>A0A8H8WST1</accession>